<feature type="transmembrane region" description="Helical" evidence="7">
    <location>
        <begin position="121"/>
        <end position="142"/>
    </location>
</feature>
<feature type="transmembrane region" description="Helical" evidence="7">
    <location>
        <begin position="251"/>
        <end position="269"/>
    </location>
</feature>
<feature type="transmembrane region" description="Helical" evidence="7">
    <location>
        <begin position="175"/>
        <end position="196"/>
    </location>
</feature>
<keyword evidence="3 7" id="KW-0812">Transmembrane</keyword>
<keyword evidence="2" id="KW-1003">Cell membrane</keyword>
<accession>A0ABZ2MHI7</accession>
<dbReference type="RefSeq" id="WP_338749502.1">
    <property type="nucleotide sequence ID" value="NZ_CP144913.1"/>
</dbReference>
<keyword evidence="5 7" id="KW-0472">Membrane</keyword>
<evidence type="ECO:0000256" key="6">
    <source>
        <dbReference type="SAM" id="MobiDB-lite"/>
    </source>
</evidence>
<proteinExistence type="predicted"/>
<evidence type="ECO:0000256" key="5">
    <source>
        <dbReference type="ARBA" id="ARBA00023136"/>
    </source>
</evidence>
<keyword evidence="4 7" id="KW-1133">Transmembrane helix</keyword>
<name>A0ABZ2MHI7_9MICO</name>
<dbReference type="InterPro" id="IPR043428">
    <property type="entry name" value="LivM-like"/>
</dbReference>
<comment type="subcellular location">
    <subcellularLocation>
        <location evidence="1">Cell membrane</location>
        <topology evidence="1">Multi-pass membrane protein</topology>
    </subcellularLocation>
</comment>
<organism evidence="8 9">
    <name type="scientific">Janibacter alittae</name>
    <dbReference type="NCBI Taxonomy" id="3115209"/>
    <lineage>
        <taxon>Bacteria</taxon>
        <taxon>Bacillati</taxon>
        <taxon>Actinomycetota</taxon>
        <taxon>Actinomycetes</taxon>
        <taxon>Micrococcales</taxon>
        <taxon>Intrasporangiaceae</taxon>
        <taxon>Janibacter</taxon>
    </lineage>
</organism>
<dbReference type="Pfam" id="PF02653">
    <property type="entry name" value="BPD_transp_2"/>
    <property type="match status" value="1"/>
</dbReference>
<dbReference type="PANTHER" id="PTHR30482">
    <property type="entry name" value="HIGH-AFFINITY BRANCHED-CHAIN AMINO ACID TRANSPORT SYSTEM PERMEASE"/>
    <property type="match status" value="1"/>
</dbReference>
<evidence type="ECO:0000313" key="9">
    <source>
        <dbReference type="Proteomes" id="UP001382727"/>
    </source>
</evidence>
<protein>
    <submittedName>
        <fullName evidence="8">Branched-chain amino acid ABC transporter permease</fullName>
    </submittedName>
</protein>
<feature type="transmembrane region" description="Helical" evidence="7">
    <location>
        <begin position="65"/>
        <end position="84"/>
    </location>
</feature>
<dbReference type="PANTHER" id="PTHR30482:SF10">
    <property type="entry name" value="HIGH-AFFINITY BRANCHED-CHAIN AMINO ACID TRANSPORT PROTEIN BRAE"/>
    <property type="match status" value="1"/>
</dbReference>
<feature type="transmembrane region" description="Helical" evidence="7">
    <location>
        <begin position="203"/>
        <end position="225"/>
    </location>
</feature>
<keyword evidence="9" id="KW-1185">Reference proteome</keyword>
<evidence type="ECO:0000256" key="2">
    <source>
        <dbReference type="ARBA" id="ARBA00022475"/>
    </source>
</evidence>
<evidence type="ECO:0000256" key="1">
    <source>
        <dbReference type="ARBA" id="ARBA00004651"/>
    </source>
</evidence>
<feature type="region of interest" description="Disordered" evidence="6">
    <location>
        <begin position="273"/>
        <end position="295"/>
    </location>
</feature>
<reference evidence="8 9" key="1">
    <citation type="submission" date="2024-02" db="EMBL/GenBank/DDBJ databases">
        <title>Janibacter sp. nov., isolated from gut of marine sandworm.</title>
        <authorList>
            <person name="Kim B."/>
            <person name="Jun M.O."/>
            <person name="Shin N.-R."/>
        </authorList>
    </citation>
    <scope>NUCLEOTIDE SEQUENCE [LARGE SCALE GENOMIC DNA]</scope>
    <source>
        <strain evidence="8 9">A1S7</strain>
    </source>
</reference>
<feature type="transmembrane region" description="Helical" evidence="7">
    <location>
        <begin position="90"/>
        <end position="109"/>
    </location>
</feature>
<dbReference type="Proteomes" id="UP001382727">
    <property type="component" value="Chromosome"/>
</dbReference>
<dbReference type="EMBL" id="CP144913">
    <property type="protein sequence ID" value="WXB76483.1"/>
    <property type="molecule type" value="Genomic_DNA"/>
</dbReference>
<dbReference type="InterPro" id="IPR001851">
    <property type="entry name" value="ABC_transp_permease"/>
</dbReference>
<evidence type="ECO:0000313" key="8">
    <source>
        <dbReference type="EMBL" id="WXB76483.1"/>
    </source>
</evidence>
<evidence type="ECO:0000256" key="7">
    <source>
        <dbReference type="SAM" id="Phobius"/>
    </source>
</evidence>
<evidence type="ECO:0000256" key="4">
    <source>
        <dbReference type="ARBA" id="ARBA00022989"/>
    </source>
</evidence>
<evidence type="ECO:0000256" key="3">
    <source>
        <dbReference type="ARBA" id="ARBA00022692"/>
    </source>
</evidence>
<dbReference type="CDD" id="cd06581">
    <property type="entry name" value="TM_PBP1_LivM_like"/>
    <property type="match status" value="1"/>
</dbReference>
<gene>
    <name evidence="8" type="ORF">V1351_00055</name>
</gene>
<sequence length="295" mass="31423">MMTELWDQYRSVIEFAMANALFALASWIAMWAGVFSLAGASFGAVGGFSAAYLDQTMQAGIIVQLLVGAILGLLTAAILSVLLLKLESHWMAMATVALVLITRVIILSAEKYTGGSVGTSISRQIDLFVVLVLVAGVCYALARLRRSRYGLAAHAVREDAAVAAALGVNPFQVRAIAFIASGLVAGIAGVVLANLLRYIGPDTFFITLAFTMVAAMVLGGTYHWAGPIVGALVFVGLPEVVKSYVQGIDELMTGALLVAIMVFMPRGLIDPRRRRRKETPTPDDAEATSRMEVAR</sequence>
<feature type="transmembrane region" description="Helical" evidence="7">
    <location>
        <begin position="35"/>
        <end position="53"/>
    </location>
</feature>